<comment type="caution">
    <text evidence="10">The sequence shown here is derived from an EMBL/GenBank/DDBJ whole genome shotgun (WGS) entry which is preliminary data.</text>
</comment>
<evidence type="ECO:0000256" key="3">
    <source>
        <dbReference type="ARBA" id="ARBA00012723"/>
    </source>
</evidence>
<dbReference type="SUPFAM" id="SSF52833">
    <property type="entry name" value="Thioredoxin-like"/>
    <property type="match status" value="3"/>
</dbReference>
<keyword evidence="11" id="KW-1185">Reference proteome</keyword>
<feature type="compositionally biased region" description="Basic residues" evidence="7">
    <location>
        <begin position="741"/>
        <end position="752"/>
    </location>
</feature>
<dbReference type="Gene3D" id="3.40.30.10">
    <property type="entry name" value="Glutaredoxin"/>
    <property type="match status" value="3"/>
</dbReference>
<dbReference type="InterPro" id="IPR013766">
    <property type="entry name" value="Thioredoxin_domain"/>
</dbReference>
<dbReference type="EMBL" id="JALJOT010000010">
    <property type="protein sequence ID" value="KAK9906738.1"/>
    <property type="molecule type" value="Genomic_DNA"/>
</dbReference>
<dbReference type="Pfam" id="PF00085">
    <property type="entry name" value="Thioredoxin"/>
    <property type="match status" value="1"/>
</dbReference>
<evidence type="ECO:0000313" key="10">
    <source>
        <dbReference type="EMBL" id="KAK9906738.1"/>
    </source>
</evidence>
<evidence type="ECO:0000256" key="6">
    <source>
        <dbReference type="ARBA" id="ARBA00023284"/>
    </source>
</evidence>
<dbReference type="Proteomes" id="UP001491310">
    <property type="component" value="Unassembled WGS sequence"/>
</dbReference>
<dbReference type="CDD" id="cd02981">
    <property type="entry name" value="PDI_b_family"/>
    <property type="match status" value="1"/>
</dbReference>
<feature type="region of interest" description="Disordered" evidence="7">
    <location>
        <begin position="250"/>
        <end position="276"/>
    </location>
</feature>
<evidence type="ECO:0000256" key="7">
    <source>
        <dbReference type="SAM" id="MobiDB-lite"/>
    </source>
</evidence>
<feature type="chain" id="PRO_5045130585" description="protein disulfide-isomerase" evidence="8">
    <location>
        <begin position="20"/>
        <end position="758"/>
    </location>
</feature>
<gene>
    <name evidence="10" type="ORF">WJX75_007097</name>
</gene>
<dbReference type="PANTHER" id="PTHR45815:SF3">
    <property type="entry name" value="PROTEIN DISULFIDE-ISOMERASE A6"/>
    <property type="match status" value="1"/>
</dbReference>
<proteinExistence type="predicted"/>
<dbReference type="EC" id="5.3.4.1" evidence="3"/>
<evidence type="ECO:0000256" key="8">
    <source>
        <dbReference type="SAM" id="SignalP"/>
    </source>
</evidence>
<feature type="domain" description="Thioredoxin" evidence="9">
    <location>
        <begin position="9"/>
        <end position="145"/>
    </location>
</feature>
<keyword evidence="8" id="KW-0732">Signal</keyword>
<dbReference type="InterPro" id="IPR017937">
    <property type="entry name" value="Thioredoxin_CS"/>
</dbReference>
<evidence type="ECO:0000259" key="9">
    <source>
        <dbReference type="PROSITE" id="PS51352"/>
    </source>
</evidence>
<keyword evidence="4" id="KW-1015">Disulfide bond</keyword>
<dbReference type="PROSITE" id="PS00194">
    <property type="entry name" value="THIOREDOXIN_1"/>
    <property type="match status" value="1"/>
</dbReference>
<keyword evidence="5" id="KW-0413">Isomerase</keyword>
<comment type="subcellular location">
    <subcellularLocation>
        <location evidence="2">Endoplasmic reticulum lumen</location>
    </subcellularLocation>
</comment>
<dbReference type="Pfam" id="PF24541">
    <property type="entry name" value="Thioredox_PDIA6_C"/>
    <property type="match status" value="1"/>
</dbReference>
<evidence type="ECO:0000256" key="2">
    <source>
        <dbReference type="ARBA" id="ARBA00004319"/>
    </source>
</evidence>
<evidence type="ECO:0000313" key="11">
    <source>
        <dbReference type="Proteomes" id="UP001491310"/>
    </source>
</evidence>
<feature type="compositionally biased region" description="Basic and acidic residues" evidence="7">
    <location>
        <begin position="714"/>
        <end position="740"/>
    </location>
</feature>
<name>A0ABR2YJM3_9CHLO</name>
<comment type="catalytic activity">
    <reaction evidence="1">
        <text>Catalyzes the rearrangement of -S-S- bonds in proteins.</text>
        <dbReference type="EC" id="5.3.4.1"/>
    </reaction>
</comment>
<feature type="region of interest" description="Disordered" evidence="7">
    <location>
        <begin position="714"/>
        <end position="758"/>
    </location>
</feature>
<evidence type="ECO:0000256" key="5">
    <source>
        <dbReference type="ARBA" id="ARBA00023235"/>
    </source>
</evidence>
<sequence>MNIMIAVVCFFAALIPTEALYSKSGPVKLLNKKTFKSEILDSDLPSVVEFFAPWCGHCKSLAPTYTKVAENLQGMVNVAAVDCDDASLKSLCGKYGVQGFPTLKLFPSDKQKNPYTKKTDKTPTDYNGPRSAKAIADAALAQLPDTFITVLRSQADFDAFVGASHLPKAVLASSKSKPTPLYKSLSLRFKQRMAFAVVKDSETKVIEKLGITKFPSLIVLGPEGDNIIYDGPFKAKGLADFLGKHVAEAPAKDADSSQGKAKRAADSDDDHDDGKDKVVPQAVQDLTFEALDKISNEEDPWLLAFFHDEKGITCTTALKSFNEVVAELGPLIKAGQVNISSEEGADKGRAYGVSADTLKASDCKLDIVLANFDEKGDPEDWQHFTGEINVKDLQKFALEAFPSFVTRITAATMQPFLGPDPTIPCVILFTDKDATPPVFAALSVNLRKYRYKFADAHSSDAALMSQFNIKKVPTMVITHLKPGTEEEAVKEGKLGLQQYPGPLKYSYMHSFLSTFAGMLGAAPPGGEGGDPSFMDVIAQAAAAPIEVPQAATNANLRAQCVEQSGLCVLALLDANDPDFEKQLGVVRGVGGRWKKQPLHFSWVDAARQGRFLSAFGLSTSDIPTVVTFSPKKLRGAQLNGAFSGEGIHKLLDGLFSGRIHSSPFQELPELVDGGEDESQAEELVEEEFDLADILGEEVSSAGSKEELLKKVEEELKEEERRQAEAEEAKAAEAKAAADKKKGGKKKKKRKSKASKEEL</sequence>
<dbReference type="InterPro" id="IPR057305">
    <property type="entry name" value="Thioredox_PDIA6_C"/>
</dbReference>
<feature type="signal peptide" evidence="8">
    <location>
        <begin position="1"/>
        <end position="19"/>
    </location>
</feature>
<accession>A0ABR2YJM3</accession>
<keyword evidence="6" id="KW-0676">Redox-active center</keyword>
<organism evidence="10 11">
    <name type="scientific">Coccomyxa subellipsoidea</name>
    <dbReference type="NCBI Taxonomy" id="248742"/>
    <lineage>
        <taxon>Eukaryota</taxon>
        <taxon>Viridiplantae</taxon>
        <taxon>Chlorophyta</taxon>
        <taxon>core chlorophytes</taxon>
        <taxon>Trebouxiophyceae</taxon>
        <taxon>Trebouxiophyceae incertae sedis</taxon>
        <taxon>Coccomyxaceae</taxon>
        <taxon>Coccomyxa</taxon>
    </lineage>
</organism>
<evidence type="ECO:0000256" key="1">
    <source>
        <dbReference type="ARBA" id="ARBA00001182"/>
    </source>
</evidence>
<dbReference type="PRINTS" id="PR00421">
    <property type="entry name" value="THIOREDOXIN"/>
</dbReference>
<evidence type="ECO:0000256" key="4">
    <source>
        <dbReference type="ARBA" id="ARBA00023157"/>
    </source>
</evidence>
<dbReference type="PROSITE" id="PS51352">
    <property type="entry name" value="THIOREDOXIN_2"/>
    <property type="match status" value="1"/>
</dbReference>
<protein>
    <recommendedName>
        <fullName evidence="3">protein disulfide-isomerase</fullName>
        <ecNumber evidence="3">5.3.4.1</ecNumber>
    </recommendedName>
</protein>
<reference evidence="10 11" key="1">
    <citation type="journal article" date="2024" name="Nat. Commun.">
        <title>Phylogenomics reveals the evolutionary origins of lichenization in chlorophyte algae.</title>
        <authorList>
            <person name="Puginier C."/>
            <person name="Libourel C."/>
            <person name="Otte J."/>
            <person name="Skaloud P."/>
            <person name="Haon M."/>
            <person name="Grisel S."/>
            <person name="Petersen M."/>
            <person name="Berrin J.G."/>
            <person name="Delaux P.M."/>
            <person name="Dal Grande F."/>
            <person name="Keller J."/>
        </authorList>
    </citation>
    <scope>NUCLEOTIDE SEQUENCE [LARGE SCALE GENOMIC DNA]</scope>
    <source>
        <strain evidence="10 11">SAG 216-7</strain>
    </source>
</reference>
<dbReference type="PANTHER" id="PTHR45815">
    <property type="entry name" value="PROTEIN DISULFIDE-ISOMERASE A6"/>
    <property type="match status" value="1"/>
</dbReference>
<dbReference type="InterPro" id="IPR036249">
    <property type="entry name" value="Thioredoxin-like_sf"/>
</dbReference>